<evidence type="ECO:0000256" key="5">
    <source>
        <dbReference type="ARBA" id="ARBA00022741"/>
    </source>
</evidence>
<reference evidence="10" key="1">
    <citation type="submission" date="2020-11" db="EMBL/GenBank/DDBJ databases">
        <authorList>
            <person name="Whiteford S."/>
        </authorList>
    </citation>
    <scope>NUCLEOTIDE SEQUENCE</scope>
</reference>
<dbReference type="InterPro" id="IPR023214">
    <property type="entry name" value="HAD_sf"/>
</dbReference>
<dbReference type="NCBIfam" id="TIGR01544">
    <property type="entry name" value="HAD-SF-IE"/>
    <property type="match status" value="1"/>
</dbReference>
<dbReference type="PANTHER" id="PTHR13045:SF0">
    <property type="entry name" value="7-METHYLGUANOSINE PHOSPHATE-SPECIFIC 5'-NUCLEOTIDASE"/>
    <property type="match status" value="1"/>
</dbReference>
<proteinExistence type="inferred from homology"/>
<dbReference type="GO" id="GO:0005737">
    <property type="term" value="C:cytoplasm"/>
    <property type="evidence" value="ECO:0007669"/>
    <property type="project" value="UniProtKB-SubCell"/>
</dbReference>
<dbReference type="EMBL" id="CAJHNJ030000002">
    <property type="protein sequence ID" value="CAG9090952.1"/>
    <property type="molecule type" value="Genomic_DNA"/>
</dbReference>
<keyword evidence="6 9" id="KW-0378">Hydrolase</keyword>
<name>A0A8S4D5U9_PLUXY</name>
<dbReference type="AlphaFoldDB" id="A0A8S4D5U9"/>
<evidence type="ECO:0000256" key="4">
    <source>
        <dbReference type="ARBA" id="ARBA00022723"/>
    </source>
</evidence>
<comment type="similarity">
    <text evidence="2 9">Belongs to the pyrimidine 5'-nucleotidase family.</text>
</comment>
<keyword evidence="11" id="KW-1185">Reference proteome</keyword>
<evidence type="ECO:0000313" key="11">
    <source>
        <dbReference type="Proteomes" id="UP000653454"/>
    </source>
</evidence>
<dbReference type="Proteomes" id="UP000653454">
    <property type="component" value="Unassembled WGS sequence"/>
</dbReference>
<keyword evidence="7" id="KW-0460">Magnesium</keyword>
<organism evidence="10 11">
    <name type="scientific">Plutella xylostella</name>
    <name type="common">Diamondback moth</name>
    <name type="synonym">Plutella maculipennis</name>
    <dbReference type="NCBI Taxonomy" id="51655"/>
    <lineage>
        <taxon>Eukaryota</taxon>
        <taxon>Metazoa</taxon>
        <taxon>Ecdysozoa</taxon>
        <taxon>Arthropoda</taxon>
        <taxon>Hexapoda</taxon>
        <taxon>Insecta</taxon>
        <taxon>Pterygota</taxon>
        <taxon>Neoptera</taxon>
        <taxon>Endopterygota</taxon>
        <taxon>Lepidoptera</taxon>
        <taxon>Glossata</taxon>
        <taxon>Ditrysia</taxon>
        <taxon>Yponomeutoidea</taxon>
        <taxon>Plutellidae</taxon>
        <taxon>Plutella</taxon>
    </lineage>
</organism>
<dbReference type="Gene3D" id="3.40.50.1000">
    <property type="entry name" value="HAD superfamily/HAD-like"/>
    <property type="match status" value="1"/>
</dbReference>
<dbReference type="GO" id="GO:0000166">
    <property type="term" value="F:nucleotide binding"/>
    <property type="evidence" value="ECO:0007669"/>
    <property type="project" value="UniProtKB-KW"/>
</dbReference>
<comment type="subcellular location">
    <subcellularLocation>
        <location evidence="9">Cytoplasm</location>
    </subcellularLocation>
</comment>
<evidence type="ECO:0000256" key="6">
    <source>
        <dbReference type="ARBA" id="ARBA00022801"/>
    </source>
</evidence>
<dbReference type="FunFam" id="1.10.150.340:FF:000001">
    <property type="entry name" value="Cytosolic 5-nucleotidase 3-like"/>
    <property type="match status" value="1"/>
</dbReference>
<dbReference type="Pfam" id="PF05822">
    <property type="entry name" value="UMPH-1"/>
    <property type="match status" value="1"/>
</dbReference>
<comment type="catalytic activity">
    <reaction evidence="1 9">
        <text>a ribonucleoside 5'-phosphate + H2O = a ribonucleoside + phosphate</text>
        <dbReference type="Rhea" id="RHEA:12484"/>
        <dbReference type="ChEBI" id="CHEBI:15377"/>
        <dbReference type="ChEBI" id="CHEBI:18254"/>
        <dbReference type="ChEBI" id="CHEBI:43474"/>
        <dbReference type="ChEBI" id="CHEBI:58043"/>
        <dbReference type="EC" id="3.1.3.5"/>
    </reaction>
</comment>
<comment type="caution">
    <text evidence="10">The sequence shown here is derived from an EMBL/GenBank/DDBJ whole genome shotgun (WGS) entry which is preliminary data.</text>
</comment>
<evidence type="ECO:0000256" key="8">
    <source>
        <dbReference type="ARBA" id="ARBA00023080"/>
    </source>
</evidence>
<accession>A0A8S4D5U9</accession>
<evidence type="ECO:0000256" key="7">
    <source>
        <dbReference type="ARBA" id="ARBA00022842"/>
    </source>
</evidence>
<keyword evidence="8 9" id="KW-0546">Nucleotide metabolism</keyword>
<dbReference type="SFLD" id="SFLDG01128">
    <property type="entry name" value="C1.4:_5'-Nucleotidase_Like"/>
    <property type="match status" value="1"/>
</dbReference>
<gene>
    <name evidence="10" type="ORF">PLXY2_LOCUS728</name>
</gene>
<keyword evidence="9" id="KW-0963">Cytoplasm</keyword>
<dbReference type="PANTHER" id="PTHR13045">
    <property type="entry name" value="5'-NUCLEOTIDASE"/>
    <property type="match status" value="1"/>
</dbReference>
<dbReference type="InterPro" id="IPR036412">
    <property type="entry name" value="HAD-like_sf"/>
</dbReference>
<sequence length="295" mass="33131">MKLLSNIGELSELKRENVHIRNEEDLLKKINKMIMDGSSKVQIVTDFDHTLTRHSMDNGTIVLTSFGMFRECPSTPQRYKDEDNRLSAIYKPIESDPVMSTADKTKHMIDWYTAAHALLKGVKFPKHELMEIAVKMKDCFRTGVQDLMCWSEQHSVPVLVFSAGLGESVVAALQASNYMLPNVKVVSNFLDMDDNDVIVGIKGVVIHTYNKNEAAIKDTEYYTMVKERSNVILMGDNIGDAGMAEGMEHCDVVIKVGFLGNNKEGNLQKYLEKFDIVLVNEPSVDVVNAILKLVL</sequence>
<dbReference type="InterPro" id="IPR006434">
    <property type="entry name" value="Pyrimidine_nucleotidase_eu"/>
</dbReference>
<evidence type="ECO:0000256" key="3">
    <source>
        <dbReference type="ARBA" id="ARBA00012643"/>
    </source>
</evidence>
<dbReference type="EC" id="3.1.3.5" evidence="3 9"/>
<keyword evidence="5 9" id="KW-0547">Nucleotide-binding</keyword>
<dbReference type="GO" id="GO:0009117">
    <property type="term" value="P:nucleotide metabolic process"/>
    <property type="evidence" value="ECO:0007669"/>
    <property type="project" value="UniProtKB-KW"/>
</dbReference>
<evidence type="ECO:0000256" key="9">
    <source>
        <dbReference type="RuleBase" id="RU361276"/>
    </source>
</evidence>
<dbReference type="GO" id="GO:0000287">
    <property type="term" value="F:magnesium ion binding"/>
    <property type="evidence" value="ECO:0007669"/>
    <property type="project" value="InterPro"/>
</dbReference>
<keyword evidence="4" id="KW-0479">Metal-binding</keyword>
<dbReference type="Gene3D" id="1.10.150.340">
    <property type="entry name" value="Pyrimidine 5'-nucleotidase (UMPH-1), N-terminal domain"/>
    <property type="match status" value="1"/>
</dbReference>
<dbReference type="SFLD" id="SFLDS00003">
    <property type="entry name" value="Haloacid_Dehalogenase"/>
    <property type="match status" value="1"/>
</dbReference>
<dbReference type="GO" id="GO:0008253">
    <property type="term" value="F:5'-nucleotidase activity"/>
    <property type="evidence" value="ECO:0007669"/>
    <property type="project" value="UniProtKB-EC"/>
</dbReference>
<dbReference type="SUPFAM" id="SSF56784">
    <property type="entry name" value="HAD-like"/>
    <property type="match status" value="1"/>
</dbReference>
<evidence type="ECO:0000256" key="2">
    <source>
        <dbReference type="ARBA" id="ARBA00008389"/>
    </source>
</evidence>
<protein>
    <recommendedName>
        <fullName evidence="3 9">5'-nucleotidase</fullName>
        <ecNumber evidence="3 9">3.1.3.5</ecNumber>
    </recommendedName>
</protein>
<evidence type="ECO:0000256" key="1">
    <source>
        <dbReference type="ARBA" id="ARBA00000815"/>
    </source>
</evidence>
<evidence type="ECO:0000313" key="10">
    <source>
        <dbReference type="EMBL" id="CAG9090952.1"/>
    </source>
</evidence>